<keyword evidence="2" id="KW-1185">Reference proteome</keyword>
<comment type="caution">
    <text evidence="1">The sequence shown here is derived from an EMBL/GenBank/DDBJ whole genome shotgun (WGS) entry which is preliminary data.</text>
</comment>
<accession>A0ABU7BZF6</accession>
<reference evidence="1 2" key="1">
    <citation type="submission" date="2021-07" db="EMBL/GenBank/DDBJ databases">
        <authorList>
            <person name="Palmer J.M."/>
        </authorList>
    </citation>
    <scope>NUCLEOTIDE SEQUENCE [LARGE SCALE GENOMIC DNA]</scope>
    <source>
        <strain evidence="1 2">AT_MEX2019</strain>
        <tissue evidence="1">Muscle</tissue>
    </source>
</reference>
<gene>
    <name evidence="1" type="ORF">ATANTOWER_016334</name>
</gene>
<sequence length="106" mass="12122">MHTHDKDAVSLCLFDIMKLEPSSDKTYFLEFKTITKLVNRRVRAMQRNHRLHLSMETKTSGLEFSTHHSPNASKCIKLPVNSINPQVAVAGLQFKPENSILFLQLT</sequence>
<organism evidence="1 2">
    <name type="scientific">Ataeniobius toweri</name>
    <dbReference type="NCBI Taxonomy" id="208326"/>
    <lineage>
        <taxon>Eukaryota</taxon>
        <taxon>Metazoa</taxon>
        <taxon>Chordata</taxon>
        <taxon>Craniata</taxon>
        <taxon>Vertebrata</taxon>
        <taxon>Euteleostomi</taxon>
        <taxon>Actinopterygii</taxon>
        <taxon>Neopterygii</taxon>
        <taxon>Teleostei</taxon>
        <taxon>Neoteleostei</taxon>
        <taxon>Acanthomorphata</taxon>
        <taxon>Ovalentaria</taxon>
        <taxon>Atherinomorphae</taxon>
        <taxon>Cyprinodontiformes</taxon>
        <taxon>Goodeidae</taxon>
        <taxon>Ataeniobius</taxon>
    </lineage>
</organism>
<dbReference type="EMBL" id="JAHUTI010072223">
    <property type="protein sequence ID" value="MED6255881.1"/>
    <property type="molecule type" value="Genomic_DNA"/>
</dbReference>
<proteinExistence type="predicted"/>
<dbReference type="Proteomes" id="UP001345963">
    <property type="component" value="Unassembled WGS sequence"/>
</dbReference>
<evidence type="ECO:0000313" key="1">
    <source>
        <dbReference type="EMBL" id="MED6255881.1"/>
    </source>
</evidence>
<evidence type="ECO:0000313" key="2">
    <source>
        <dbReference type="Proteomes" id="UP001345963"/>
    </source>
</evidence>
<name>A0ABU7BZF6_9TELE</name>
<protein>
    <submittedName>
        <fullName evidence="1">Uncharacterized protein</fullName>
    </submittedName>
</protein>